<comment type="caution">
    <text evidence="2">The sequence shown here is derived from an EMBL/GenBank/DDBJ whole genome shotgun (WGS) entry which is preliminary data.</text>
</comment>
<dbReference type="SUPFAM" id="SSF160104">
    <property type="entry name" value="Acetoacetate decarboxylase-like"/>
    <property type="match status" value="1"/>
</dbReference>
<feature type="transmembrane region" description="Helical" evidence="1">
    <location>
        <begin position="281"/>
        <end position="309"/>
    </location>
</feature>
<dbReference type="AlphaFoldDB" id="A0A8H6F7U5"/>
<evidence type="ECO:0000313" key="2">
    <source>
        <dbReference type="EMBL" id="KAF6217938.1"/>
    </source>
</evidence>
<accession>A0A8H6F7U5</accession>
<dbReference type="EMBL" id="JACCJB010000024">
    <property type="protein sequence ID" value="KAF6217938.1"/>
    <property type="molecule type" value="Genomic_DNA"/>
</dbReference>
<evidence type="ECO:0000256" key="1">
    <source>
        <dbReference type="SAM" id="Phobius"/>
    </source>
</evidence>
<organism evidence="2 3">
    <name type="scientific">Letharia lupina</name>
    <dbReference type="NCBI Taxonomy" id="560253"/>
    <lineage>
        <taxon>Eukaryota</taxon>
        <taxon>Fungi</taxon>
        <taxon>Dikarya</taxon>
        <taxon>Ascomycota</taxon>
        <taxon>Pezizomycotina</taxon>
        <taxon>Lecanoromycetes</taxon>
        <taxon>OSLEUM clade</taxon>
        <taxon>Lecanoromycetidae</taxon>
        <taxon>Lecanorales</taxon>
        <taxon>Lecanorineae</taxon>
        <taxon>Parmeliaceae</taxon>
        <taxon>Letharia</taxon>
    </lineage>
</organism>
<keyword evidence="3" id="KW-1185">Reference proteome</keyword>
<gene>
    <name evidence="2" type="ORF">HO133_006350</name>
</gene>
<dbReference type="PANTHER" id="PTHR40518">
    <property type="entry name" value="ACETOACETATE DECARBOXYLASE"/>
    <property type="match status" value="1"/>
</dbReference>
<dbReference type="RefSeq" id="XP_037147373.1">
    <property type="nucleotide sequence ID" value="XM_037297248.1"/>
</dbReference>
<name>A0A8H6F7U5_9LECA</name>
<dbReference type="Proteomes" id="UP000593566">
    <property type="component" value="Unassembled WGS sequence"/>
</dbReference>
<protein>
    <submittedName>
        <fullName evidence="2">Uncharacterized protein</fullName>
    </submittedName>
</protein>
<reference evidence="2 3" key="1">
    <citation type="journal article" date="2020" name="Genomics">
        <title>Complete, high-quality genomes from long-read metagenomic sequencing of two wolf lichen thalli reveals enigmatic genome architecture.</title>
        <authorList>
            <person name="McKenzie S.K."/>
            <person name="Walston R.F."/>
            <person name="Allen J.L."/>
        </authorList>
    </citation>
    <scope>NUCLEOTIDE SEQUENCE [LARGE SCALE GENOMIC DNA]</scope>
    <source>
        <strain evidence="2">WasteWater1</strain>
    </source>
</reference>
<keyword evidence="1" id="KW-0812">Transmembrane</keyword>
<keyword evidence="1" id="KW-1133">Transmembrane helix</keyword>
<dbReference type="InterPro" id="IPR023375">
    <property type="entry name" value="ADC_dom_sf"/>
</dbReference>
<evidence type="ECO:0000313" key="3">
    <source>
        <dbReference type="Proteomes" id="UP000593566"/>
    </source>
</evidence>
<dbReference type="PANTHER" id="PTHR40518:SF1">
    <property type="entry name" value="ACETOACETATE DECARBOXYLASE"/>
    <property type="match status" value="1"/>
</dbReference>
<sequence>MSTSAPSPEISLPVAPPPWTCKATVYVLSFYHFASSALPLDIVYDPLELHAASFSSEKETGKYTGGLGFAQIVRYSESPVGTYDELAILPGFFSSIGPDGKKGKDSRITGIWVSQEATLMNGRRNWNIPKHLARFSFTPSDPSTSSPVKVEVFRADPSSTQPFFSATIHPISYLPFFSMSSTWLSYLGISTHILQPPLPQGDPSGVVVRSEDWKRSHPKLKTSRAKMVWIDMKQSDEGCKAAETAVGQGEGDPLSTKHEKVYENWWPGMRRVSDSPLASPLIAIGSSFISVVNSLLMFAFVHFLTIIILQGNAEKFRSSVDDQNVEVNASIRLSVYGKDQSLEVR</sequence>
<dbReference type="Gene3D" id="2.40.400.10">
    <property type="entry name" value="Acetoacetate decarboxylase-like"/>
    <property type="match status" value="1"/>
</dbReference>
<proteinExistence type="predicted"/>
<dbReference type="GeneID" id="59334751"/>
<keyword evidence="1" id="KW-0472">Membrane</keyword>